<dbReference type="Proteomes" id="UP000237000">
    <property type="component" value="Unassembled WGS sequence"/>
</dbReference>
<gene>
    <name evidence="4" type="ORF">TorRG33x02_243700</name>
</gene>
<dbReference type="InterPro" id="IPR002213">
    <property type="entry name" value="UDP_glucos_trans"/>
</dbReference>
<evidence type="ECO:0000256" key="1">
    <source>
        <dbReference type="ARBA" id="ARBA00009995"/>
    </source>
</evidence>
<evidence type="ECO:0000256" key="2">
    <source>
        <dbReference type="ARBA" id="ARBA00022676"/>
    </source>
</evidence>
<reference evidence="5" key="1">
    <citation type="submission" date="2016-06" db="EMBL/GenBank/DDBJ databases">
        <title>Parallel loss of symbiosis genes in relatives of nitrogen-fixing non-legume Parasponia.</title>
        <authorList>
            <person name="Van Velzen R."/>
            <person name="Holmer R."/>
            <person name="Bu F."/>
            <person name="Rutten L."/>
            <person name="Van Zeijl A."/>
            <person name="Liu W."/>
            <person name="Santuari L."/>
            <person name="Cao Q."/>
            <person name="Sharma T."/>
            <person name="Shen D."/>
            <person name="Roswanjaya Y."/>
            <person name="Wardhani T."/>
            <person name="Kalhor M.S."/>
            <person name="Jansen J."/>
            <person name="Van den Hoogen J."/>
            <person name="Gungor B."/>
            <person name="Hartog M."/>
            <person name="Hontelez J."/>
            <person name="Verver J."/>
            <person name="Yang W.-C."/>
            <person name="Schijlen E."/>
            <person name="Repin R."/>
            <person name="Schilthuizen M."/>
            <person name="Schranz E."/>
            <person name="Heidstra R."/>
            <person name="Miyata K."/>
            <person name="Fedorova E."/>
            <person name="Kohlen W."/>
            <person name="Bisseling T."/>
            <person name="Smit S."/>
            <person name="Geurts R."/>
        </authorList>
    </citation>
    <scope>NUCLEOTIDE SEQUENCE [LARGE SCALE GENOMIC DNA]</scope>
    <source>
        <strain evidence="5">cv. RG33-2</strain>
    </source>
</reference>
<dbReference type="PANTHER" id="PTHR48048:SF76">
    <property type="entry name" value="UDP-GLYCOSYLTRANSFERASE 708D1-LIKE"/>
    <property type="match status" value="1"/>
</dbReference>
<evidence type="ECO:0000313" key="4">
    <source>
        <dbReference type="EMBL" id="PON75971.1"/>
    </source>
</evidence>
<evidence type="ECO:0000313" key="5">
    <source>
        <dbReference type="Proteomes" id="UP000237000"/>
    </source>
</evidence>
<comment type="caution">
    <text evidence="4">The sequence shown here is derived from an EMBL/GenBank/DDBJ whole genome shotgun (WGS) entry which is preliminary data.</text>
</comment>
<keyword evidence="2" id="KW-0328">Glycosyltransferase</keyword>
<dbReference type="FunFam" id="3.40.50.2000:FF:000060">
    <property type="entry name" value="Glycosyltransferase"/>
    <property type="match status" value="1"/>
</dbReference>
<dbReference type="InterPro" id="IPR050481">
    <property type="entry name" value="UDP-glycosyltransf_plant"/>
</dbReference>
<keyword evidence="5" id="KW-1185">Reference proteome</keyword>
<name>A0A2P5DRR9_TREOI</name>
<keyword evidence="3 4" id="KW-0808">Transferase</keyword>
<dbReference type="CDD" id="cd03784">
    <property type="entry name" value="GT1_Gtf-like"/>
    <property type="match status" value="1"/>
</dbReference>
<organism evidence="4 5">
    <name type="scientific">Trema orientale</name>
    <name type="common">Charcoal tree</name>
    <name type="synonym">Celtis orientalis</name>
    <dbReference type="NCBI Taxonomy" id="63057"/>
    <lineage>
        <taxon>Eukaryota</taxon>
        <taxon>Viridiplantae</taxon>
        <taxon>Streptophyta</taxon>
        <taxon>Embryophyta</taxon>
        <taxon>Tracheophyta</taxon>
        <taxon>Spermatophyta</taxon>
        <taxon>Magnoliopsida</taxon>
        <taxon>eudicotyledons</taxon>
        <taxon>Gunneridae</taxon>
        <taxon>Pentapetalae</taxon>
        <taxon>rosids</taxon>
        <taxon>fabids</taxon>
        <taxon>Rosales</taxon>
        <taxon>Cannabaceae</taxon>
        <taxon>Trema</taxon>
    </lineage>
</organism>
<dbReference type="OrthoDB" id="5835829at2759"/>
<sequence length="466" mass="51839">MLTSGNDLEPTPHIALLPSAGMGHLTPFIRLVALLTSNNVKVTFITPHPTVSISESEGFSQLFSTFPQITRMQLHLLPLEDSSSKSEDPFYYHFELIRRSSHLLSPLLASLSPPLSALVTDMSLTSTVIPITDALQIPNYIFFTSSAKMLSLFISFHTLVDPKAKDFVEISGIEPIPRSWIPPPLLEDTNNLMKIYFTESGKKMKESSGILVNTYESIDGESLAALNKGLVLKGLPLPPVIAIGPLPPFKFEKSQPLAWLDDQQAESVLYVSFGSRTTISREQIRELGHGLVRSGKRFLWVIKDKKVDQEDEVELVDLIGHGLMGKVKERGMVVKNWLNQEEVLSHPAVGWFLSHCGWNSITEALWHGVPMLLWPQHGDQKINADLVERIGVGMWVKNWGWGGDPIVVVKGKEIAETVVKMTGNEFLRERSAQVRDEARMAVGEGGSSHERLNDLIDSWKSSAHVL</sequence>
<proteinExistence type="inferred from homology"/>
<dbReference type="STRING" id="63057.A0A2P5DRR9"/>
<dbReference type="GO" id="GO:0035251">
    <property type="term" value="F:UDP-glucosyltransferase activity"/>
    <property type="evidence" value="ECO:0007669"/>
    <property type="project" value="InterPro"/>
</dbReference>
<dbReference type="Gene3D" id="3.40.50.2000">
    <property type="entry name" value="Glycogen Phosphorylase B"/>
    <property type="match status" value="2"/>
</dbReference>
<protein>
    <submittedName>
        <fullName evidence="4">UDP-glucuronosyl/UDP-glucosyltransferase</fullName>
    </submittedName>
</protein>
<dbReference type="SUPFAM" id="SSF53756">
    <property type="entry name" value="UDP-Glycosyltransferase/glycogen phosphorylase"/>
    <property type="match status" value="1"/>
</dbReference>
<comment type="similarity">
    <text evidence="1">Belongs to the UDP-glycosyltransferase family.</text>
</comment>
<dbReference type="PANTHER" id="PTHR48048">
    <property type="entry name" value="GLYCOSYLTRANSFERASE"/>
    <property type="match status" value="1"/>
</dbReference>
<dbReference type="InParanoid" id="A0A2P5DRR9"/>
<dbReference type="Pfam" id="PF00201">
    <property type="entry name" value="UDPGT"/>
    <property type="match status" value="1"/>
</dbReference>
<accession>A0A2P5DRR9</accession>
<dbReference type="EMBL" id="JXTC01000253">
    <property type="protein sequence ID" value="PON75971.1"/>
    <property type="molecule type" value="Genomic_DNA"/>
</dbReference>
<evidence type="ECO:0000256" key="3">
    <source>
        <dbReference type="ARBA" id="ARBA00022679"/>
    </source>
</evidence>
<dbReference type="AlphaFoldDB" id="A0A2P5DRR9"/>